<dbReference type="SUPFAM" id="SSF53067">
    <property type="entry name" value="Actin-like ATPase domain"/>
    <property type="match status" value="2"/>
</dbReference>
<feature type="domain" description="Carbohydrate kinase FGGY C-terminal" evidence="6">
    <location>
        <begin position="257"/>
        <end position="450"/>
    </location>
</feature>
<dbReference type="GO" id="GO:0016773">
    <property type="term" value="F:phosphotransferase activity, alcohol group as acceptor"/>
    <property type="evidence" value="ECO:0007669"/>
    <property type="project" value="InterPro"/>
</dbReference>
<proteinExistence type="inferred from homology"/>
<dbReference type="RefSeq" id="WP_010014478.1">
    <property type="nucleotide sequence ID" value="NZ_AEOS01000299.1"/>
</dbReference>
<dbReference type="EMBL" id="CP017697">
    <property type="protein sequence ID" value="ATO42476.1"/>
    <property type="molecule type" value="Genomic_DNA"/>
</dbReference>
<evidence type="ECO:0000256" key="2">
    <source>
        <dbReference type="ARBA" id="ARBA00022679"/>
    </source>
</evidence>
<dbReference type="Pfam" id="PF00370">
    <property type="entry name" value="FGGY_N"/>
    <property type="match status" value="1"/>
</dbReference>
<evidence type="ECO:0000313" key="8">
    <source>
        <dbReference type="Proteomes" id="UP000223559"/>
    </source>
</evidence>
<name>A0A2D1KK14_9LACO</name>
<dbReference type="InterPro" id="IPR018483">
    <property type="entry name" value="Carb_kinase_FGGY_CS"/>
</dbReference>
<evidence type="ECO:0000256" key="1">
    <source>
        <dbReference type="ARBA" id="ARBA00009156"/>
    </source>
</evidence>
<organism evidence="7 8">
    <name type="scientific">Loigolactobacillus coryniformis subsp. torquens DSM 20004 = KCTC 3535</name>
    <dbReference type="NCBI Taxonomy" id="1423822"/>
    <lineage>
        <taxon>Bacteria</taxon>
        <taxon>Bacillati</taxon>
        <taxon>Bacillota</taxon>
        <taxon>Bacilli</taxon>
        <taxon>Lactobacillales</taxon>
        <taxon>Lactobacillaceae</taxon>
        <taxon>Loigolactobacillus</taxon>
    </lineage>
</organism>
<sequence>MDYMIGVDIGTTSTKVALFDLHGKLQTVSRQLYPIYHELPDRAEEDPAAIFAAVIAGLTAVVHDKAVQQTEVKGIAFSSVMHSVILMDKHDQKLTRAITWADNRAVATAKVLKDSANSQQLFARTGVPIHPMSPLTKLMWFKQNQPELLRQTKQVIGVKEYVLWRLFGRYVEDYSIANATGLFNINTLDWDEAALDLAGITRAQLPELVDTDHQLRGMDQEIATTIGLATDTPVIIGASDGTLSNLGLNAIRPGAVAVTIGTSGAVRMVAATPKVDAAGRLFTYYLDKTHWVIGGPVNNGGIVFQWVRDQLFAPEKAIAAAQGTDLYEKLTQLASTIPAGAGGLLCQPYLGGERAPLWDADARGSYFGLTQSHTRAHLVRATLEGVVYNLNAVLQLLKALSDGPLTIQASGGFAHSQLWCQILADVFAQNVSIPTSIESSALGAVVLGMKSLGYIDDLHDVATMMGTTKQIIPMPADVAVYQRIIPIWSGVTEKLSSEYEQIAAFQREFPVMQLPS</sequence>
<dbReference type="Gene3D" id="3.30.420.40">
    <property type="match status" value="2"/>
</dbReference>
<protein>
    <submittedName>
        <fullName evidence="7">Gluconate kinase</fullName>
    </submittedName>
</protein>
<dbReference type="InterPro" id="IPR018485">
    <property type="entry name" value="FGGY_C"/>
</dbReference>
<evidence type="ECO:0000256" key="4">
    <source>
        <dbReference type="RuleBase" id="RU003733"/>
    </source>
</evidence>
<dbReference type="InterPro" id="IPR043129">
    <property type="entry name" value="ATPase_NBD"/>
</dbReference>
<reference evidence="7 8" key="1">
    <citation type="submission" date="2016-10" db="EMBL/GenBank/DDBJ databases">
        <title>The whole genome sequencing and assembly of L. cotyniformis subsp. torquens DSM 20004 strain.</title>
        <authorList>
            <person name="Park M.-K."/>
            <person name="Lee Y.-J."/>
            <person name="Yi H."/>
            <person name="Bahn Y.-S."/>
            <person name="Kim J.F."/>
            <person name="Lee D.-W."/>
        </authorList>
    </citation>
    <scope>NUCLEOTIDE SEQUENCE [LARGE SCALE GENOMIC DNA]</scope>
    <source>
        <strain evidence="7 8">DSM 20004</strain>
    </source>
</reference>
<evidence type="ECO:0000259" key="6">
    <source>
        <dbReference type="Pfam" id="PF02782"/>
    </source>
</evidence>
<dbReference type="PIRSF" id="PIRSF000538">
    <property type="entry name" value="GlpK"/>
    <property type="match status" value="1"/>
</dbReference>
<gene>
    <name evidence="7" type="ORF">LC20004_00440</name>
</gene>
<keyword evidence="2 4" id="KW-0808">Transferase</keyword>
<evidence type="ECO:0000313" key="7">
    <source>
        <dbReference type="EMBL" id="ATO42476.1"/>
    </source>
</evidence>
<dbReference type="PANTHER" id="PTHR43095">
    <property type="entry name" value="SUGAR KINASE"/>
    <property type="match status" value="1"/>
</dbReference>
<dbReference type="GO" id="GO:0016301">
    <property type="term" value="F:kinase activity"/>
    <property type="evidence" value="ECO:0007669"/>
    <property type="project" value="UniProtKB-KW"/>
</dbReference>
<dbReference type="PROSITE" id="PS00445">
    <property type="entry name" value="FGGY_KINASES_2"/>
    <property type="match status" value="1"/>
</dbReference>
<dbReference type="CDD" id="cd07770">
    <property type="entry name" value="ASKHA_NBD_FGGY_GntK"/>
    <property type="match status" value="1"/>
</dbReference>
<dbReference type="PROSITE" id="PS00933">
    <property type="entry name" value="FGGY_KINASES_1"/>
    <property type="match status" value="1"/>
</dbReference>
<comment type="similarity">
    <text evidence="1 4">Belongs to the FGGY kinase family.</text>
</comment>
<dbReference type="InterPro" id="IPR050406">
    <property type="entry name" value="FGGY_Carb_Kinase"/>
</dbReference>
<feature type="domain" description="Carbohydrate kinase FGGY N-terminal" evidence="5">
    <location>
        <begin position="3"/>
        <end position="247"/>
    </location>
</feature>
<dbReference type="OrthoDB" id="9805576at2"/>
<keyword evidence="3 4" id="KW-0418">Kinase</keyword>
<dbReference type="Pfam" id="PF02782">
    <property type="entry name" value="FGGY_C"/>
    <property type="match status" value="1"/>
</dbReference>
<dbReference type="InterPro" id="IPR000577">
    <property type="entry name" value="Carb_kinase_FGGY"/>
</dbReference>
<dbReference type="AlphaFoldDB" id="A0A2D1KK14"/>
<accession>A0A2D1KK14</accession>
<keyword evidence="8" id="KW-1185">Reference proteome</keyword>
<dbReference type="KEGG" id="lcy:LC20004_00440"/>
<dbReference type="Proteomes" id="UP000223559">
    <property type="component" value="Chromosome"/>
</dbReference>
<dbReference type="InterPro" id="IPR018484">
    <property type="entry name" value="FGGY_N"/>
</dbReference>
<dbReference type="PANTHER" id="PTHR43095:SF2">
    <property type="entry name" value="GLUCONOKINASE"/>
    <property type="match status" value="1"/>
</dbReference>
<evidence type="ECO:0000256" key="3">
    <source>
        <dbReference type="ARBA" id="ARBA00022777"/>
    </source>
</evidence>
<dbReference type="GO" id="GO:0005975">
    <property type="term" value="P:carbohydrate metabolic process"/>
    <property type="evidence" value="ECO:0007669"/>
    <property type="project" value="InterPro"/>
</dbReference>
<evidence type="ECO:0000259" key="5">
    <source>
        <dbReference type="Pfam" id="PF00370"/>
    </source>
</evidence>